<dbReference type="Proteomes" id="UP000321797">
    <property type="component" value="Unassembled WGS sequence"/>
</dbReference>
<evidence type="ECO:0000313" key="2">
    <source>
        <dbReference type="EMBL" id="TXI54448.1"/>
    </source>
</evidence>
<dbReference type="SUPFAM" id="SSF56399">
    <property type="entry name" value="ADP-ribosylation"/>
    <property type="match status" value="1"/>
</dbReference>
<dbReference type="Gene3D" id="3.90.176.10">
    <property type="entry name" value="Toxin ADP-ribosyltransferase, Chain A, domain 1"/>
    <property type="match status" value="1"/>
</dbReference>
<feature type="region of interest" description="Disordered" evidence="1">
    <location>
        <begin position="391"/>
        <end position="441"/>
    </location>
</feature>
<evidence type="ECO:0000256" key="1">
    <source>
        <dbReference type="SAM" id="MobiDB-lite"/>
    </source>
</evidence>
<organism evidence="2 3">
    <name type="scientific">Mycolicibacter arupensis</name>
    <dbReference type="NCBI Taxonomy" id="342002"/>
    <lineage>
        <taxon>Bacteria</taxon>
        <taxon>Bacillati</taxon>
        <taxon>Actinomycetota</taxon>
        <taxon>Actinomycetes</taxon>
        <taxon>Mycobacteriales</taxon>
        <taxon>Mycobacteriaceae</taxon>
        <taxon>Mycolicibacter</taxon>
    </lineage>
</organism>
<sequence>MTNPQPPSRLTPRQAMEAARAAAAARTTAQTVTAVNRAVSEGVITAREKASRWAKAAIRPWLAQIDPYDGHAAQQFTEAAAGRLAIAQKTTAVTAAAGQKQILTMMGISVTPRPSSPLDIRAPGAIFDGGRVRLEHDNVSVTYAGDESAELSAQDLTTVEVLNRPVRAIRYLESQGATRDEALRAATERLDVIVDDNLMLSQRFAESEVINLAADQPRSRIVGMRRVIHPELSRTGVCGLCIAAADRIYTVRQLLPIHKRCKCTTAAVTEEFDPAAELNAIDLSQLYTDAGGTSRAHLKRTRYQTDQHGELGAVLVPQRDYKPRGVEAEKRASAVTYVGGPESKADIARRHLPILEENLTKLRADGLAEESSQVRYHKAQIEKLRADLAADTTRAKPAAQAIKGMNPKRKAPKPATSGGSGGDEPPRPPRHNGPISADGDDPVARLNAIFAEQTRNASPEQRQSVIRWQGKSDRFYSEVQRAAQDQAANPTANEVADDLQDLMIPLAEDVDLWRGIRDAEAVFGVPDDQIESLIGTDMDVPVFFATTLDREVTEEFTSPGRRPALYKITARAGTPAAWVSPLGRPEDAYQQELLFPPGIVVRILDVKRTSSVPIVEVEVRDGEVGR</sequence>
<comment type="caution">
    <text evidence="2">The sequence shown here is derived from an EMBL/GenBank/DDBJ whole genome shotgun (WGS) entry which is preliminary data.</text>
</comment>
<dbReference type="AlphaFoldDB" id="A0A5C7XYZ1"/>
<accession>A0A5C7XYZ1</accession>
<evidence type="ECO:0008006" key="4">
    <source>
        <dbReference type="Google" id="ProtNLM"/>
    </source>
</evidence>
<reference evidence="2 3" key="1">
    <citation type="submission" date="2018-09" db="EMBL/GenBank/DDBJ databases">
        <title>Metagenome Assembled Genomes from an Advanced Water Purification Facility.</title>
        <authorList>
            <person name="Stamps B.W."/>
            <person name="Spear J.R."/>
        </authorList>
    </citation>
    <scope>NUCLEOTIDE SEQUENCE [LARGE SCALE GENOMIC DNA]</scope>
    <source>
        <strain evidence="2">Bin_29_2</strain>
    </source>
</reference>
<name>A0A5C7XYZ1_9MYCO</name>
<evidence type="ECO:0000313" key="3">
    <source>
        <dbReference type="Proteomes" id="UP000321797"/>
    </source>
</evidence>
<proteinExistence type="predicted"/>
<protein>
    <recommendedName>
        <fullName evidence="4">ADP ribosyltransferase domain-containing protein</fullName>
    </recommendedName>
</protein>
<dbReference type="OrthoDB" id="3268595at2"/>
<dbReference type="PROSITE" id="PS51996">
    <property type="entry name" value="TR_MART"/>
    <property type="match status" value="1"/>
</dbReference>
<dbReference type="RefSeq" id="WP_131701155.1">
    <property type="nucleotide sequence ID" value="NZ_JACKUJ010000046.1"/>
</dbReference>
<gene>
    <name evidence="2" type="ORF">E6Q54_14705</name>
</gene>
<dbReference type="EMBL" id="SSGD01000085">
    <property type="protein sequence ID" value="TXI54448.1"/>
    <property type="molecule type" value="Genomic_DNA"/>
</dbReference>